<organism evidence="2 3">
    <name type="scientific">Amphibalanus amphitrite</name>
    <name type="common">Striped barnacle</name>
    <name type="synonym">Balanus amphitrite</name>
    <dbReference type="NCBI Taxonomy" id="1232801"/>
    <lineage>
        <taxon>Eukaryota</taxon>
        <taxon>Metazoa</taxon>
        <taxon>Ecdysozoa</taxon>
        <taxon>Arthropoda</taxon>
        <taxon>Crustacea</taxon>
        <taxon>Multicrustacea</taxon>
        <taxon>Cirripedia</taxon>
        <taxon>Thoracica</taxon>
        <taxon>Thoracicalcarea</taxon>
        <taxon>Balanomorpha</taxon>
        <taxon>Balanoidea</taxon>
        <taxon>Balanidae</taxon>
        <taxon>Amphibalaninae</taxon>
        <taxon>Amphibalanus</taxon>
    </lineage>
</organism>
<dbReference type="EMBL" id="VIIS01001719">
    <property type="protein sequence ID" value="KAF0293811.1"/>
    <property type="molecule type" value="Genomic_DNA"/>
</dbReference>
<dbReference type="OrthoDB" id="6386826at2759"/>
<gene>
    <name evidence="2" type="ORF">FJT64_008450</name>
</gene>
<evidence type="ECO:0000256" key="1">
    <source>
        <dbReference type="SAM" id="SignalP"/>
    </source>
</evidence>
<evidence type="ECO:0008006" key="4">
    <source>
        <dbReference type="Google" id="ProtNLM"/>
    </source>
</evidence>
<dbReference type="AlphaFoldDB" id="A0A6A4VWQ4"/>
<keyword evidence="3" id="KW-1185">Reference proteome</keyword>
<proteinExistence type="predicted"/>
<feature type="signal peptide" evidence="1">
    <location>
        <begin position="1"/>
        <end position="17"/>
    </location>
</feature>
<protein>
    <recommendedName>
        <fullName evidence="4">Single domain-containing protein</fullName>
    </recommendedName>
</protein>
<comment type="caution">
    <text evidence="2">The sequence shown here is derived from an EMBL/GenBank/DDBJ whole genome shotgun (WGS) entry which is preliminary data.</text>
</comment>
<name>A0A6A4VWQ4_AMPAM</name>
<sequence length="148" mass="17302">MWAIIGCAALVLQLVSGQHEHRFFKFPVKPGHNGQCHDPRVDKYYDVGEVWGPKNANCKQSRCVEEKGVLYIDRMSCDRILDNVDFDKMKREHLSCRQAIGDRREPFPGCCPQLVCYEYINGKKKRIPKERLPLIKPIIRDHFVYARQ</sequence>
<dbReference type="Proteomes" id="UP000440578">
    <property type="component" value="Unassembled WGS sequence"/>
</dbReference>
<reference evidence="2 3" key="1">
    <citation type="submission" date="2019-07" db="EMBL/GenBank/DDBJ databases">
        <title>Draft genome assembly of a fouling barnacle, Amphibalanus amphitrite (Darwin, 1854): The first reference genome for Thecostraca.</title>
        <authorList>
            <person name="Kim W."/>
        </authorList>
    </citation>
    <scope>NUCLEOTIDE SEQUENCE [LARGE SCALE GENOMIC DNA]</scope>
    <source>
        <strain evidence="2">SNU_AA5</strain>
        <tissue evidence="2">Soma without cirri and trophi</tissue>
    </source>
</reference>
<evidence type="ECO:0000313" key="2">
    <source>
        <dbReference type="EMBL" id="KAF0293811.1"/>
    </source>
</evidence>
<keyword evidence="1" id="KW-0732">Signal</keyword>
<accession>A0A6A4VWQ4</accession>
<evidence type="ECO:0000313" key="3">
    <source>
        <dbReference type="Proteomes" id="UP000440578"/>
    </source>
</evidence>
<feature type="chain" id="PRO_5025577272" description="Single domain-containing protein" evidence="1">
    <location>
        <begin position="18"/>
        <end position="148"/>
    </location>
</feature>